<dbReference type="Gene3D" id="3.30.565.10">
    <property type="entry name" value="Histidine kinase-like ATPase, C-terminal domain"/>
    <property type="match status" value="1"/>
</dbReference>
<dbReference type="EC" id="2.7.13.3" evidence="2"/>
<dbReference type="PANTHER" id="PTHR45453:SF1">
    <property type="entry name" value="PHOSPHATE REGULON SENSOR PROTEIN PHOR"/>
    <property type="match status" value="1"/>
</dbReference>
<keyword evidence="5 9" id="KW-0418">Kinase</keyword>
<name>A0A955RSE7_UNCKA</name>
<keyword evidence="7" id="KW-0472">Membrane</keyword>
<dbReference type="Proteomes" id="UP000751518">
    <property type="component" value="Unassembled WGS sequence"/>
</dbReference>
<feature type="transmembrane region" description="Helical" evidence="7">
    <location>
        <begin position="46"/>
        <end position="67"/>
    </location>
</feature>
<dbReference type="EMBL" id="JAGQKZ010000048">
    <property type="protein sequence ID" value="MCA9392397.1"/>
    <property type="molecule type" value="Genomic_DNA"/>
</dbReference>
<proteinExistence type="predicted"/>
<dbReference type="InterPro" id="IPR004358">
    <property type="entry name" value="Sig_transdc_His_kin-like_C"/>
</dbReference>
<dbReference type="Pfam" id="PF02518">
    <property type="entry name" value="HATPase_c"/>
    <property type="match status" value="1"/>
</dbReference>
<evidence type="ECO:0000313" key="10">
    <source>
        <dbReference type="Proteomes" id="UP000751518"/>
    </source>
</evidence>
<keyword evidence="4" id="KW-0808">Transferase</keyword>
<feature type="transmembrane region" description="Helical" evidence="7">
    <location>
        <begin position="74"/>
        <end position="93"/>
    </location>
</feature>
<comment type="catalytic activity">
    <reaction evidence="1">
        <text>ATP + protein L-histidine = ADP + protein N-phospho-L-histidine.</text>
        <dbReference type="EC" id="2.7.13.3"/>
    </reaction>
</comment>
<dbReference type="SMART" id="SM00387">
    <property type="entry name" value="HATPase_c"/>
    <property type="match status" value="1"/>
</dbReference>
<keyword evidence="7" id="KW-0812">Transmembrane</keyword>
<keyword evidence="7" id="KW-1133">Transmembrane helix</keyword>
<feature type="transmembrane region" description="Helical" evidence="7">
    <location>
        <begin position="99"/>
        <end position="116"/>
    </location>
</feature>
<dbReference type="InterPro" id="IPR003661">
    <property type="entry name" value="HisK_dim/P_dom"/>
</dbReference>
<keyword evidence="3" id="KW-0597">Phosphoprotein</keyword>
<dbReference type="CDD" id="cd00082">
    <property type="entry name" value="HisKA"/>
    <property type="match status" value="1"/>
</dbReference>
<evidence type="ECO:0000256" key="3">
    <source>
        <dbReference type="ARBA" id="ARBA00022553"/>
    </source>
</evidence>
<comment type="caution">
    <text evidence="9">The sequence shown here is derived from an EMBL/GenBank/DDBJ whole genome shotgun (WGS) entry which is preliminary data.</text>
</comment>
<evidence type="ECO:0000256" key="6">
    <source>
        <dbReference type="ARBA" id="ARBA00023012"/>
    </source>
</evidence>
<dbReference type="GO" id="GO:0005886">
    <property type="term" value="C:plasma membrane"/>
    <property type="evidence" value="ECO:0007669"/>
    <property type="project" value="TreeGrafter"/>
</dbReference>
<dbReference type="SUPFAM" id="SSF55874">
    <property type="entry name" value="ATPase domain of HSP90 chaperone/DNA topoisomerase II/histidine kinase"/>
    <property type="match status" value="1"/>
</dbReference>
<dbReference type="GO" id="GO:0004721">
    <property type="term" value="F:phosphoprotein phosphatase activity"/>
    <property type="evidence" value="ECO:0007669"/>
    <property type="project" value="TreeGrafter"/>
</dbReference>
<dbReference type="InterPro" id="IPR050351">
    <property type="entry name" value="BphY/WalK/GraS-like"/>
</dbReference>
<dbReference type="GO" id="GO:0016036">
    <property type="term" value="P:cellular response to phosphate starvation"/>
    <property type="evidence" value="ECO:0007669"/>
    <property type="project" value="TreeGrafter"/>
</dbReference>
<dbReference type="InterPro" id="IPR003594">
    <property type="entry name" value="HATPase_dom"/>
</dbReference>
<sequence>MEHPVSKPKFTTNKTYIRVFTFILIALYLLQVNLSNDVMILQHRTILTLLGATFILFYLGFIILFSSVRLKRSIYMLPLLTIIAFVLIAEYLTQSISSPINYLLLIPIIYSGFLLPPSKVVSILILELFGSLSLFSVLGITQLQVDYFTPIITIGILSTFIAYTNSKREAYFLEAMKIAGNLEGINRIKDEFTSLISHHLNTPLTVIKGNLSLLDAPSNKLSEQERKPINIITIEVQKLNNLINTLTTISNLKTGQAKFEQKDHTFEEIIAATMKYVQNSLEEKPIKLDVNYHGFEQSAVSVDDDFFSLALSNIVDNAIKFSSKGSTVTLETNFKNDRAEFVVRDDGLGIAKNELNRIFEIFHRGEDNYLSYDSDGTGIGLNFANTIISMHKGKIDIKSEENVGTTVTVSIPVTEVSSFLETL</sequence>
<dbReference type="InterPro" id="IPR005467">
    <property type="entry name" value="His_kinase_dom"/>
</dbReference>
<evidence type="ECO:0000256" key="4">
    <source>
        <dbReference type="ARBA" id="ARBA00022679"/>
    </source>
</evidence>
<dbReference type="PANTHER" id="PTHR45453">
    <property type="entry name" value="PHOSPHATE REGULON SENSOR PROTEIN PHOR"/>
    <property type="match status" value="1"/>
</dbReference>
<dbReference type="PROSITE" id="PS50109">
    <property type="entry name" value="HIS_KIN"/>
    <property type="match status" value="1"/>
</dbReference>
<evidence type="ECO:0000259" key="8">
    <source>
        <dbReference type="PROSITE" id="PS50109"/>
    </source>
</evidence>
<dbReference type="Gene3D" id="1.10.287.130">
    <property type="match status" value="1"/>
</dbReference>
<evidence type="ECO:0000313" key="9">
    <source>
        <dbReference type="EMBL" id="MCA9392397.1"/>
    </source>
</evidence>
<gene>
    <name evidence="9" type="ORF">KC614_04345</name>
</gene>
<reference evidence="9" key="2">
    <citation type="journal article" date="2021" name="Microbiome">
        <title>Successional dynamics and alternative stable states in a saline activated sludge microbial community over 9 years.</title>
        <authorList>
            <person name="Wang Y."/>
            <person name="Ye J."/>
            <person name="Ju F."/>
            <person name="Liu L."/>
            <person name="Boyd J.A."/>
            <person name="Deng Y."/>
            <person name="Parks D.H."/>
            <person name="Jiang X."/>
            <person name="Yin X."/>
            <person name="Woodcroft B.J."/>
            <person name="Tyson G.W."/>
            <person name="Hugenholtz P."/>
            <person name="Polz M.F."/>
            <person name="Zhang T."/>
        </authorList>
    </citation>
    <scope>NUCLEOTIDE SEQUENCE</scope>
    <source>
        <strain evidence="9">HKST-UBA03</strain>
    </source>
</reference>
<dbReference type="InterPro" id="IPR036890">
    <property type="entry name" value="HATPase_C_sf"/>
</dbReference>
<feature type="transmembrane region" description="Helical" evidence="7">
    <location>
        <begin position="147"/>
        <end position="166"/>
    </location>
</feature>
<organism evidence="9 10">
    <name type="scientific">candidate division WWE3 bacterium</name>
    <dbReference type="NCBI Taxonomy" id="2053526"/>
    <lineage>
        <taxon>Bacteria</taxon>
        <taxon>Katanobacteria</taxon>
    </lineage>
</organism>
<keyword evidence="6" id="KW-0902">Two-component regulatory system</keyword>
<dbReference type="GO" id="GO:0000155">
    <property type="term" value="F:phosphorelay sensor kinase activity"/>
    <property type="evidence" value="ECO:0007669"/>
    <property type="project" value="InterPro"/>
</dbReference>
<evidence type="ECO:0000256" key="5">
    <source>
        <dbReference type="ARBA" id="ARBA00022777"/>
    </source>
</evidence>
<evidence type="ECO:0000256" key="7">
    <source>
        <dbReference type="SAM" id="Phobius"/>
    </source>
</evidence>
<dbReference type="CDD" id="cd00075">
    <property type="entry name" value="HATPase"/>
    <property type="match status" value="1"/>
</dbReference>
<evidence type="ECO:0000256" key="2">
    <source>
        <dbReference type="ARBA" id="ARBA00012438"/>
    </source>
</evidence>
<dbReference type="InterPro" id="IPR036097">
    <property type="entry name" value="HisK_dim/P_sf"/>
</dbReference>
<reference evidence="9" key="1">
    <citation type="submission" date="2020-04" db="EMBL/GenBank/DDBJ databases">
        <authorList>
            <person name="Zhang T."/>
        </authorList>
    </citation>
    <scope>NUCLEOTIDE SEQUENCE</scope>
    <source>
        <strain evidence="9">HKST-UBA03</strain>
    </source>
</reference>
<dbReference type="PRINTS" id="PR00344">
    <property type="entry name" value="BCTRLSENSOR"/>
</dbReference>
<feature type="transmembrane region" description="Helical" evidence="7">
    <location>
        <begin position="123"/>
        <end position="141"/>
    </location>
</feature>
<evidence type="ECO:0000256" key="1">
    <source>
        <dbReference type="ARBA" id="ARBA00000085"/>
    </source>
</evidence>
<feature type="transmembrane region" description="Helical" evidence="7">
    <location>
        <begin position="16"/>
        <end position="34"/>
    </location>
</feature>
<protein>
    <recommendedName>
        <fullName evidence="2">histidine kinase</fullName>
        <ecNumber evidence="2">2.7.13.3</ecNumber>
    </recommendedName>
</protein>
<accession>A0A955RSE7</accession>
<dbReference type="Pfam" id="PF00512">
    <property type="entry name" value="HisKA"/>
    <property type="match status" value="1"/>
</dbReference>
<dbReference type="AlphaFoldDB" id="A0A955RSE7"/>
<feature type="domain" description="Histidine kinase" evidence="8">
    <location>
        <begin position="195"/>
        <end position="415"/>
    </location>
</feature>
<dbReference type="SUPFAM" id="SSF47384">
    <property type="entry name" value="Homodimeric domain of signal transducing histidine kinase"/>
    <property type="match status" value="1"/>
</dbReference>
<dbReference type="SMART" id="SM00388">
    <property type="entry name" value="HisKA"/>
    <property type="match status" value="1"/>
</dbReference>